<dbReference type="EnsemblPlants" id="ORUFI05G04660.2">
    <property type="protein sequence ID" value="ORUFI05G04660.2"/>
    <property type="gene ID" value="ORUFI05G04660"/>
</dbReference>
<keyword evidence="1" id="KW-0472">Membrane</keyword>
<accession>A0A0E0PHZ8</accession>
<evidence type="ECO:0000313" key="3">
    <source>
        <dbReference type="Proteomes" id="UP000008022"/>
    </source>
</evidence>
<feature type="transmembrane region" description="Helical" evidence="1">
    <location>
        <begin position="131"/>
        <end position="151"/>
    </location>
</feature>
<name>A0A0E0PHZ8_ORYRU</name>
<keyword evidence="1" id="KW-1133">Transmembrane helix</keyword>
<evidence type="ECO:0000256" key="1">
    <source>
        <dbReference type="SAM" id="Phobius"/>
    </source>
</evidence>
<dbReference type="Proteomes" id="UP000008022">
    <property type="component" value="Unassembled WGS sequence"/>
</dbReference>
<keyword evidence="1" id="KW-0812">Transmembrane</keyword>
<dbReference type="Gramene" id="ORUFI05G04660.2">
    <property type="protein sequence ID" value="ORUFI05G04660.2"/>
    <property type="gene ID" value="ORUFI05G04660"/>
</dbReference>
<protein>
    <submittedName>
        <fullName evidence="2">Uncharacterized protein</fullName>
    </submittedName>
</protein>
<dbReference type="AlphaFoldDB" id="A0A0E0PHZ8"/>
<sequence>MPVGISTILTTHSHLSRPLRNRHTLLVSRKVRAAKTLSRQPSVRYPRCCRLPPARLHRQRERVTMVESTLQIGWIRSRINQTNALDKKLEAKHSATAADCQEVLAALSPDRVLDLPGHVPTASLPGLGEQLFFLIYTCSLIFLSPTVAYIISEIIDIRLCACVTQNLLYK</sequence>
<proteinExistence type="predicted"/>
<organism evidence="2 3">
    <name type="scientific">Oryza rufipogon</name>
    <name type="common">Brownbeard rice</name>
    <name type="synonym">Asian wild rice</name>
    <dbReference type="NCBI Taxonomy" id="4529"/>
    <lineage>
        <taxon>Eukaryota</taxon>
        <taxon>Viridiplantae</taxon>
        <taxon>Streptophyta</taxon>
        <taxon>Embryophyta</taxon>
        <taxon>Tracheophyta</taxon>
        <taxon>Spermatophyta</taxon>
        <taxon>Magnoliopsida</taxon>
        <taxon>Liliopsida</taxon>
        <taxon>Poales</taxon>
        <taxon>Poaceae</taxon>
        <taxon>BOP clade</taxon>
        <taxon>Oryzoideae</taxon>
        <taxon>Oryzeae</taxon>
        <taxon>Oryzinae</taxon>
        <taxon>Oryza</taxon>
    </lineage>
</organism>
<reference evidence="3" key="1">
    <citation type="submission" date="2013-06" db="EMBL/GenBank/DDBJ databases">
        <authorList>
            <person name="Zhao Q."/>
        </authorList>
    </citation>
    <scope>NUCLEOTIDE SEQUENCE</scope>
    <source>
        <strain evidence="3">cv. W1943</strain>
    </source>
</reference>
<reference evidence="2" key="2">
    <citation type="submission" date="2015-06" db="UniProtKB">
        <authorList>
            <consortium name="EnsemblPlants"/>
        </authorList>
    </citation>
    <scope>IDENTIFICATION</scope>
</reference>
<dbReference type="HOGENOM" id="CLU_134079_0_0_1"/>
<keyword evidence="3" id="KW-1185">Reference proteome</keyword>
<evidence type="ECO:0000313" key="2">
    <source>
        <dbReference type="EnsemblPlants" id="ORUFI05G04660.2"/>
    </source>
</evidence>